<dbReference type="Proteomes" id="UP001228905">
    <property type="component" value="Unassembled WGS sequence"/>
</dbReference>
<gene>
    <name evidence="2" type="ORF">QO010_000941</name>
</gene>
<sequence>MVSRWSLVATVAVLLAACAGPANSDAPPVPQNCDGFVVPANPALHDLTIDTAKGVVAVKVELADTEPLRNLGLMCRPSIAADRGMMFDFSPPRAVTFWMHNTLISLDMVFIAPDGRILSIAHDVTPMSDELTASNGVIRGVLELGAGRAAALGLAPGDRVHFSTLPGGAPK</sequence>
<evidence type="ECO:0000313" key="2">
    <source>
        <dbReference type="EMBL" id="MDQ0463193.1"/>
    </source>
</evidence>
<dbReference type="PROSITE" id="PS51257">
    <property type="entry name" value="PROKAR_LIPOPROTEIN"/>
    <property type="match status" value="1"/>
</dbReference>
<accession>A0ABU0IMF1</accession>
<keyword evidence="3" id="KW-1185">Reference proteome</keyword>
<name>A0ABU0IMF1_9CAUL</name>
<proteinExistence type="predicted"/>
<dbReference type="PANTHER" id="PTHR37953">
    <property type="entry name" value="UPF0127 PROTEIN MJ1496"/>
    <property type="match status" value="1"/>
</dbReference>
<feature type="signal peptide" evidence="1">
    <location>
        <begin position="1"/>
        <end position="24"/>
    </location>
</feature>
<reference evidence="2 3" key="1">
    <citation type="submission" date="2023-07" db="EMBL/GenBank/DDBJ databases">
        <title>Genomic Encyclopedia of Type Strains, Phase IV (KMG-IV): sequencing the most valuable type-strain genomes for metagenomic binning, comparative biology and taxonomic classification.</title>
        <authorList>
            <person name="Goeker M."/>
        </authorList>
    </citation>
    <scope>NUCLEOTIDE SEQUENCE [LARGE SCALE GENOMIC DNA]</scope>
    <source>
        <strain evidence="2 3">DSM 18695</strain>
    </source>
</reference>
<feature type="chain" id="PRO_5046077902" evidence="1">
    <location>
        <begin position="25"/>
        <end position="171"/>
    </location>
</feature>
<organism evidence="2 3">
    <name type="scientific">Caulobacter ginsengisoli</name>
    <dbReference type="NCBI Taxonomy" id="400775"/>
    <lineage>
        <taxon>Bacteria</taxon>
        <taxon>Pseudomonadati</taxon>
        <taxon>Pseudomonadota</taxon>
        <taxon>Alphaproteobacteria</taxon>
        <taxon>Caulobacterales</taxon>
        <taxon>Caulobacteraceae</taxon>
        <taxon>Caulobacter</taxon>
    </lineage>
</organism>
<evidence type="ECO:0000256" key="1">
    <source>
        <dbReference type="SAM" id="SignalP"/>
    </source>
</evidence>
<comment type="caution">
    <text evidence="2">The sequence shown here is derived from an EMBL/GenBank/DDBJ whole genome shotgun (WGS) entry which is preliminary data.</text>
</comment>
<dbReference type="PANTHER" id="PTHR37953:SF1">
    <property type="entry name" value="UPF0127 PROTEIN MJ1496"/>
    <property type="match status" value="1"/>
</dbReference>
<dbReference type="InterPro" id="IPR038695">
    <property type="entry name" value="Saro_0823-like_sf"/>
</dbReference>
<evidence type="ECO:0000313" key="3">
    <source>
        <dbReference type="Proteomes" id="UP001228905"/>
    </source>
</evidence>
<protein>
    <submittedName>
        <fullName evidence="2">Uncharacterized membrane protein (UPF0127 family)</fullName>
    </submittedName>
</protein>
<dbReference type="RefSeq" id="WP_307346647.1">
    <property type="nucleotide sequence ID" value="NZ_JAUSVS010000001.1"/>
</dbReference>
<dbReference type="EMBL" id="JAUSVS010000001">
    <property type="protein sequence ID" value="MDQ0463193.1"/>
    <property type="molecule type" value="Genomic_DNA"/>
</dbReference>
<dbReference type="Pfam" id="PF02643">
    <property type="entry name" value="DUF192"/>
    <property type="match status" value="1"/>
</dbReference>
<dbReference type="Gene3D" id="2.60.120.1140">
    <property type="entry name" value="Protein of unknown function DUF192"/>
    <property type="match status" value="1"/>
</dbReference>
<dbReference type="InterPro" id="IPR003795">
    <property type="entry name" value="DUF192"/>
</dbReference>
<keyword evidence="1" id="KW-0732">Signal</keyword>